<dbReference type="RefSeq" id="XP_005789731.1">
    <property type="nucleotide sequence ID" value="XM_005789674.1"/>
</dbReference>
<protein>
    <submittedName>
        <fullName evidence="2">Uncharacterized protein</fullName>
    </submittedName>
</protein>
<proteinExistence type="predicted"/>
<feature type="region of interest" description="Disordered" evidence="1">
    <location>
        <begin position="313"/>
        <end position="336"/>
    </location>
</feature>
<dbReference type="AlphaFoldDB" id="A0A0D3KNG7"/>
<feature type="compositionally biased region" description="Polar residues" evidence="1">
    <location>
        <begin position="314"/>
        <end position="323"/>
    </location>
</feature>
<evidence type="ECO:0000256" key="1">
    <source>
        <dbReference type="SAM" id="MobiDB-lite"/>
    </source>
</evidence>
<feature type="region of interest" description="Disordered" evidence="1">
    <location>
        <begin position="1"/>
        <end position="39"/>
    </location>
</feature>
<organism evidence="2 3">
    <name type="scientific">Emiliania huxleyi (strain CCMP1516)</name>
    <dbReference type="NCBI Taxonomy" id="280463"/>
    <lineage>
        <taxon>Eukaryota</taxon>
        <taxon>Haptista</taxon>
        <taxon>Haptophyta</taxon>
        <taxon>Prymnesiophyceae</taxon>
        <taxon>Isochrysidales</taxon>
        <taxon>Noelaerhabdaceae</taxon>
        <taxon>Emiliania</taxon>
    </lineage>
</organism>
<dbReference type="PaxDb" id="2903-EOD37302"/>
<dbReference type="HOGENOM" id="CLU_827510_0_0_1"/>
<evidence type="ECO:0000313" key="3">
    <source>
        <dbReference type="Proteomes" id="UP000013827"/>
    </source>
</evidence>
<name>A0A0D3KNG7_EMIH1</name>
<reference evidence="3" key="1">
    <citation type="journal article" date="2013" name="Nature">
        <title>Pan genome of the phytoplankton Emiliania underpins its global distribution.</title>
        <authorList>
            <person name="Read B.A."/>
            <person name="Kegel J."/>
            <person name="Klute M.J."/>
            <person name="Kuo A."/>
            <person name="Lefebvre S.C."/>
            <person name="Maumus F."/>
            <person name="Mayer C."/>
            <person name="Miller J."/>
            <person name="Monier A."/>
            <person name="Salamov A."/>
            <person name="Young J."/>
            <person name="Aguilar M."/>
            <person name="Claverie J.M."/>
            <person name="Frickenhaus S."/>
            <person name="Gonzalez K."/>
            <person name="Herman E.K."/>
            <person name="Lin Y.C."/>
            <person name="Napier J."/>
            <person name="Ogata H."/>
            <person name="Sarno A.F."/>
            <person name="Shmutz J."/>
            <person name="Schroeder D."/>
            <person name="de Vargas C."/>
            <person name="Verret F."/>
            <person name="von Dassow P."/>
            <person name="Valentin K."/>
            <person name="Van de Peer Y."/>
            <person name="Wheeler G."/>
            <person name="Dacks J.B."/>
            <person name="Delwiche C.F."/>
            <person name="Dyhrman S.T."/>
            <person name="Glockner G."/>
            <person name="John U."/>
            <person name="Richards T."/>
            <person name="Worden A.Z."/>
            <person name="Zhang X."/>
            <person name="Grigoriev I.V."/>
            <person name="Allen A.E."/>
            <person name="Bidle K."/>
            <person name="Borodovsky M."/>
            <person name="Bowler C."/>
            <person name="Brownlee C."/>
            <person name="Cock J.M."/>
            <person name="Elias M."/>
            <person name="Gladyshev V.N."/>
            <person name="Groth M."/>
            <person name="Guda C."/>
            <person name="Hadaegh A."/>
            <person name="Iglesias-Rodriguez M.D."/>
            <person name="Jenkins J."/>
            <person name="Jones B.M."/>
            <person name="Lawson T."/>
            <person name="Leese F."/>
            <person name="Lindquist E."/>
            <person name="Lobanov A."/>
            <person name="Lomsadze A."/>
            <person name="Malik S.B."/>
            <person name="Marsh M.E."/>
            <person name="Mackinder L."/>
            <person name="Mock T."/>
            <person name="Mueller-Roeber B."/>
            <person name="Pagarete A."/>
            <person name="Parker M."/>
            <person name="Probert I."/>
            <person name="Quesneville H."/>
            <person name="Raines C."/>
            <person name="Rensing S.A."/>
            <person name="Riano-Pachon D.M."/>
            <person name="Richier S."/>
            <person name="Rokitta S."/>
            <person name="Shiraiwa Y."/>
            <person name="Soanes D.M."/>
            <person name="van der Giezen M."/>
            <person name="Wahlund T.M."/>
            <person name="Williams B."/>
            <person name="Wilson W."/>
            <person name="Wolfe G."/>
            <person name="Wurch L.L."/>
        </authorList>
    </citation>
    <scope>NUCLEOTIDE SEQUENCE</scope>
</reference>
<keyword evidence="3" id="KW-1185">Reference proteome</keyword>
<dbReference type="EnsemblProtists" id="EOD37302">
    <property type="protein sequence ID" value="EOD37302"/>
    <property type="gene ID" value="EMIHUDRAFT_454940"/>
</dbReference>
<sequence>MPSEAASASLGGFEQLVDEPEVGEPPAAADNALAEESDSDFEQRGGFFCRTFVDAETERRFDAHQFRQALVLQLLQGAIIQFGPTVCFAGLHFFRPSAHHAATFEAEWRERGGWGALALDSSFFGIRLAVHAMRDHQLAQRICSSIWCICFPLRVLYATFIERASSTAQHTGGSTLVSEESGVIEVWLVVFAQYFCIGIVHGSLGTPPLYRWPVALLLALLLWYDTGFEASWGQAQETRAWLAAAMVAACILMQALEIKQRDDFGLEAAMRRRIEQLSCEKERMAWDYLRLRQLAPSANGGATAPRALWPSAPSGASSSNYTNKIGGDCASSTGTP</sequence>
<dbReference type="Proteomes" id="UP000013827">
    <property type="component" value="Unassembled WGS sequence"/>
</dbReference>
<dbReference type="KEGG" id="ehx:EMIHUDRAFT_454940"/>
<accession>A0A0D3KNG7</accession>
<reference evidence="2" key="2">
    <citation type="submission" date="2024-10" db="UniProtKB">
        <authorList>
            <consortium name="EnsemblProtists"/>
        </authorList>
    </citation>
    <scope>IDENTIFICATION</scope>
</reference>
<dbReference type="GeneID" id="17282572"/>
<evidence type="ECO:0000313" key="2">
    <source>
        <dbReference type="EnsemblProtists" id="EOD37302"/>
    </source>
</evidence>